<protein>
    <recommendedName>
        <fullName evidence="3">AbiEi antitoxin C-terminal domain-containing protein</fullName>
    </recommendedName>
</protein>
<evidence type="ECO:0000313" key="1">
    <source>
        <dbReference type="EMBL" id="OIP03543.1"/>
    </source>
</evidence>
<name>A0A1J5B880_9BACT</name>
<dbReference type="EMBL" id="MNXQ01000033">
    <property type="protein sequence ID" value="OIP03543.1"/>
    <property type="molecule type" value="Genomic_DNA"/>
</dbReference>
<accession>A0A1J5B880</accession>
<gene>
    <name evidence="1" type="ORF">AUK18_01750</name>
</gene>
<evidence type="ECO:0008006" key="3">
    <source>
        <dbReference type="Google" id="ProtNLM"/>
    </source>
</evidence>
<dbReference type="Proteomes" id="UP000183605">
    <property type="component" value="Unassembled WGS sequence"/>
</dbReference>
<sequence length="203" mass="23784">MYINRNENKEKLESLPYFNLMAVRQLYDYSEATARQTLARWSKSGRIIRLKKDLYITRDFCLAHQADPDFAGFLSSVIQPFSYLSSVYVLQLGGILTETTYPITGVTTKNTQSVTNRFGNFSYSHIKPELFGGYEEKNVWGVGMKKAGLGKALFDYFYFRHGPNWDLRFNWEEFSASDIKDYNYWVRASRSKKIPLWKRLLKD</sequence>
<dbReference type="AlphaFoldDB" id="A0A1J5B880"/>
<proteinExistence type="predicted"/>
<evidence type="ECO:0000313" key="2">
    <source>
        <dbReference type="Proteomes" id="UP000183605"/>
    </source>
</evidence>
<reference evidence="1 2" key="1">
    <citation type="journal article" date="2016" name="Environ. Microbiol.">
        <title>Genomic resolution of a cold subsurface aquifer community provides metabolic insights for novel microbes adapted to high CO concentrations.</title>
        <authorList>
            <person name="Probst A.J."/>
            <person name="Castelle C.J."/>
            <person name="Singh A."/>
            <person name="Brown C.T."/>
            <person name="Anantharaman K."/>
            <person name="Sharon I."/>
            <person name="Hug L.A."/>
            <person name="Burstein D."/>
            <person name="Emerson J.B."/>
            <person name="Thomas B.C."/>
            <person name="Banfield J.F."/>
        </authorList>
    </citation>
    <scope>NUCLEOTIDE SEQUENCE [LARGE SCALE GENOMIC DNA]</scope>
    <source>
        <strain evidence="1">CG2_30_44_31</strain>
    </source>
</reference>
<organism evidence="1 2">
    <name type="scientific">Candidatus Beckwithbacteria bacterium CG2_30_44_31</name>
    <dbReference type="NCBI Taxonomy" id="1805035"/>
    <lineage>
        <taxon>Bacteria</taxon>
        <taxon>Candidatus Beckwithiibacteriota</taxon>
    </lineage>
</organism>
<comment type="caution">
    <text evidence="1">The sequence shown here is derived from an EMBL/GenBank/DDBJ whole genome shotgun (WGS) entry which is preliminary data.</text>
</comment>